<proteinExistence type="predicted"/>
<dbReference type="OrthoDB" id="3305528at2"/>
<dbReference type="AlphaFoldDB" id="A0A5Q0H1H0"/>
<feature type="domain" description="DUF7617" evidence="2">
    <location>
        <begin position="675"/>
        <end position="803"/>
    </location>
</feature>
<keyword evidence="1" id="KW-0732">Signal</keyword>
<dbReference type="KEGG" id="ssyi:EKG83_21685"/>
<dbReference type="Proteomes" id="UP000325787">
    <property type="component" value="Chromosome"/>
</dbReference>
<protein>
    <recommendedName>
        <fullName evidence="2">DUF7617 domain-containing protein</fullName>
    </recommendedName>
</protein>
<evidence type="ECO:0000313" key="3">
    <source>
        <dbReference type="EMBL" id="QFZ19694.1"/>
    </source>
</evidence>
<accession>A0A5Q0H1H0</accession>
<evidence type="ECO:0000256" key="1">
    <source>
        <dbReference type="SAM" id="SignalP"/>
    </source>
</evidence>
<dbReference type="InterPro" id="IPR008966">
    <property type="entry name" value="Adhesion_dom_sf"/>
</dbReference>
<reference evidence="4" key="1">
    <citation type="journal article" date="2021" name="Curr. Microbiol.">
        <title>Complete genome of nocamycin-producing strain Saccharothrix syringae NRRL B-16468 reveals the biosynthetic potential for secondary metabolites.</title>
        <authorList>
            <person name="Mo X."/>
            <person name="Yang S."/>
        </authorList>
    </citation>
    <scope>NUCLEOTIDE SEQUENCE [LARGE SCALE GENOMIC DNA]</scope>
    <source>
        <strain evidence="4">ATCC 51364 / DSM 43886 / JCM 6844 / KCTC 9398 / NBRC 14523 / NRRL B-16468 / INA 2240</strain>
    </source>
</reference>
<sequence>MRRRVVIWSATSALVAAALVVPGASADPAPAATSTLTKSVSGVPTPADHGATATWVVEYDNNGTGVGSATVTDAVGPGQSYVTGSLDVPPGWTPSWSTDGSTFQTAEPGSGVVAVRAQNPVAAPGGTSLSGLLTPPVQASTTATGGDGFTPLLHRTPTGALQAWNIYHHAAPATPKVVCSDLATGQPCAGGPWPKPLNTAPGPLGSGATGDIGSPMTQQYFRDPAAPSQVLYTAVTASSVGVGCLDLAAAANCGYWPLVGAGGSPSGVYNLAGFVEVGGNLYGVASTGTVLCWTVATRTACPGQPYAPIVPPSGDTPSSLYFYGALTVVAGKVFASSSRPNTGSQAAIGCFDPATATACAGWASPRPIGPVGNYTYNAYTAYSTSGAQVGACSTTSGSSPGVTTCYALDGSALPAPSPLAALPAGVIAFNPEVVTDANGHVRSYVAIWGGPYAGAAVCHDWTTASACAGVPNPITHPTVNGGVTRDYGYTYDVPTGCMIGLGDAGVLFSMDPLTGSSPCVRSGGRVSLTPGDFYCDGGAGHVQGYGSARLVGVTPGNVDFGASRVTVVDQDGATVATPGFAPDGSVDLSGVSPTAHPTISVTTTLVLTSGADFGGGNQPRLVVDFTGDPPQVCFRTTISADCAVADVANTATGTDTTGSFTSNTVTVPVAPGPACRPVVTVDKEICASKTASHCGPGGSGPWAKKAPVGTLGLLNATAYWRITVTNQGPVAITDARVVDYEEPACEAAAGTFTLQPGETKRFYCSTYALLTLFPLTNQAKAGYVPRNSPAGTPPSYSAWSSATACSLLCVLG</sequence>
<name>A0A5Q0H1H0_SACSY</name>
<evidence type="ECO:0000313" key="4">
    <source>
        <dbReference type="Proteomes" id="UP000325787"/>
    </source>
</evidence>
<dbReference type="SUPFAM" id="SSF49401">
    <property type="entry name" value="Bacterial adhesins"/>
    <property type="match status" value="1"/>
</dbReference>
<dbReference type="RefSeq" id="WP_033429617.1">
    <property type="nucleotide sequence ID" value="NZ_CP034550.1"/>
</dbReference>
<dbReference type="EMBL" id="CP034550">
    <property type="protein sequence ID" value="QFZ19694.1"/>
    <property type="molecule type" value="Genomic_DNA"/>
</dbReference>
<feature type="chain" id="PRO_5024877407" description="DUF7617 domain-containing protein" evidence="1">
    <location>
        <begin position="27"/>
        <end position="812"/>
    </location>
</feature>
<feature type="signal peptide" evidence="1">
    <location>
        <begin position="1"/>
        <end position="26"/>
    </location>
</feature>
<evidence type="ECO:0000259" key="2">
    <source>
        <dbReference type="Pfam" id="PF24593"/>
    </source>
</evidence>
<organism evidence="3 4">
    <name type="scientific">Saccharothrix syringae</name>
    <name type="common">Nocardiopsis syringae</name>
    <dbReference type="NCBI Taxonomy" id="103733"/>
    <lineage>
        <taxon>Bacteria</taxon>
        <taxon>Bacillati</taxon>
        <taxon>Actinomycetota</taxon>
        <taxon>Actinomycetes</taxon>
        <taxon>Pseudonocardiales</taxon>
        <taxon>Pseudonocardiaceae</taxon>
        <taxon>Saccharothrix</taxon>
    </lineage>
</organism>
<dbReference type="Pfam" id="PF24593">
    <property type="entry name" value="DUF7617"/>
    <property type="match status" value="1"/>
</dbReference>
<dbReference type="InterPro" id="IPR055388">
    <property type="entry name" value="DUF7617"/>
</dbReference>
<gene>
    <name evidence="3" type="ORF">EKG83_21685</name>
</gene>
<keyword evidence="4" id="KW-1185">Reference proteome</keyword>